<dbReference type="GO" id="GO:0016705">
    <property type="term" value="F:oxidoreductase activity, acting on paired donors, with incorporation or reduction of molecular oxygen"/>
    <property type="evidence" value="ECO:0007669"/>
    <property type="project" value="InterPro"/>
</dbReference>
<comment type="caution">
    <text evidence="1">The sequence shown here is derived from an EMBL/GenBank/DDBJ whole genome shotgun (WGS) entry which is preliminary data.</text>
</comment>
<dbReference type="GO" id="GO:0005506">
    <property type="term" value="F:iron ion binding"/>
    <property type="evidence" value="ECO:0007669"/>
    <property type="project" value="InterPro"/>
</dbReference>
<organism evidence="1 2">
    <name type="scientific">Crotalaria pallida</name>
    <name type="common">Smooth rattlebox</name>
    <name type="synonym">Crotalaria striata</name>
    <dbReference type="NCBI Taxonomy" id="3830"/>
    <lineage>
        <taxon>Eukaryota</taxon>
        <taxon>Viridiplantae</taxon>
        <taxon>Streptophyta</taxon>
        <taxon>Embryophyta</taxon>
        <taxon>Tracheophyta</taxon>
        <taxon>Spermatophyta</taxon>
        <taxon>Magnoliopsida</taxon>
        <taxon>eudicotyledons</taxon>
        <taxon>Gunneridae</taxon>
        <taxon>Pentapetalae</taxon>
        <taxon>rosids</taxon>
        <taxon>fabids</taxon>
        <taxon>Fabales</taxon>
        <taxon>Fabaceae</taxon>
        <taxon>Papilionoideae</taxon>
        <taxon>50 kb inversion clade</taxon>
        <taxon>genistoids sensu lato</taxon>
        <taxon>core genistoids</taxon>
        <taxon>Crotalarieae</taxon>
        <taxon>Crotalaria</taxon>
    </lineage>
</organism>
<dbReference type="GO" id="GO:0004497">
    <property type="term" value="F:monooxygenase activity"/>
    <property type="evidence" value="ECO:0007669"/>
    <property type="project" value="InterPro"/>
</dbReference>
<dbReference type="EMBL" id="JAYWIO010000008">
    <property type="protein sequence ID" value="KAK7246529.1"/>
    <property type="molecule type" value="Genomic_DNA"/>
</dbReference>
<dbReference type="GO" id="GO:0020037">
    <property type="term" value="F:heme binding"/>
    <property type="evidence" value="ECO:0007669"/>
    <property type="project" value="InterPro"/>
</dbReference>
<dbReference type="SUPFAM" id="SSF48264">
    <property type="entry name" value="Cytochrome P450"/>
    <property type="match status" value="1"/>
</dbReference>
<gene>
    <name evidence="1" type="ORF">RIF29_41398</name>
</gene>
<name>A0AAN9E4Z7_CROPI</name>
<dbReference type="InterPro" id="IPR036396">
    <property type="entry name" value="Cyt_P450_sf"/>
</dbReference>
<evidence type="ECO:0000313" key="2">
    <source>
        <dbReference type="Proteomes" id="UP001372338"/>
    </source>
</evidence>
<dbReference type="Proteomes" id="UP001372338">
    <property type="component" value="Unassembled WGS sequence"/>
</dbReference>
<proteinExistence type="predicted"/>
<sequence>MALMKSGSRALKERLFSCCLEYNPEFLKRVLPGEAGSTAVCRCFESALECGLISGSDPYGNDLLAMLLSEMLQKKRGNGKLVMVNAKHFSEHEISALLLTWTVMMLASNPLWQDKVRGRFLSLAIETDQRVISALYSVITLVYLQMEVFADRTIIHEVAAA</sequence>
<dbReference type="AlphaFoldDB" id="A0AAN9E4Z7"/>
<accession>A0AAN9E4Z7</accession>
<protein>
    <submittedName>
        <fullName evidence="1">Uncharacterized protein</fullName>
    </submittedName>
</protein>
<evidence type="ECO:0000313" key="1">
    <source>
        <dbReference type="EMBL" id="KAK7246529.1"/>
    </source>
</evidence>
<reference evidence="1 2" key="1">
    <citation type="submission" date="2024-01" db="EMBL/GenBank/DDBJ databases">
        <title>The genomes of 5 underutilized Papilionoideae crops provide insights into root nodulation and disease resistanc.</title>
        <authorList>
            <person name="Yuan L."/>
        </authorList>
    </citation>
    <scope>NUCLEOTIDE SEQUENCE [LARGE SCALE GENOMIC DNA]</scope>
    <source>
        <strain evidence="1">ZHUSHIDOU_FW_LH</strain>
        <tissue evidence="1">Leaf</tissue>
    </source>
</reference>
<keyword evidence="2" id="KW-1185">Reference proteome</keyword>